<keyword evidence="7" id="KW-1185">Reference proteome</keyword>
<dbReference type="GeneID" id="123018351"/>
<dbReference type="OMA" id="ARYDPIN"/>
<dbReference type="CTD" id="27069"/>
<feature type="transmembrane region" description="Helical" evidence="5">
    <location>
        <begin position="129"/>
        <end position="147"/>
    </location>
</feature>
<dbReference type="InterPro" id="IPR006214">
    <property type="entry name" value="Bax_inhibitor_1-related"/>
</dbReference>
<feature type="transmembrane region" description="Helical" evidence="5">
    <location>
        <begin position="81"/>
        <end position="102"/>
    </location>
</feature>
<feature type="transmembrane region" description="Helical" evidence="5">
    <location>
        <begin position="242"/>
        <end position="266"/>
    </location>
</feature>
<gene>
    <name evidence="6" type="primary">GHITM</name>
</gene>
<reference evidence="6" key="2">
    <citation type="submission" date="2025-09" db="UniProtKB">
        <authorList>
            <consortium name="Ensembl"/>
        </authorList>
    </citation>
    <scope>IDENTIFICATION</scope>
</reference>
<keyword evidence="3 5" id="KW-1133">Transmembrane helix</keyword>
<dbReference type="InterPro" id="IPR035871">
    <property type="entry name" value="GHITM"/>
</dbReference>
<feature type="transmembrane region" description="Helical" evidence="5">
    <location>
        <begin position="159"/>
        <end position="178"/>
    </location>
</feature>
<keyword evidence="4 5" id="KW-0472">Membrane</keyword>
<comment type="similarity">
    <text evidence="5">Belongs to the BI1 family.</text>
</comment>
<protein>
    <submittedName>
        <fullName evidence="6">Growth hormone inducible transmembrane protein</fullName>
    </submittedName>
</protein>
<dbReference type="PANTHER" id="PTHR23291:SF112">
    <property type="entry name" value="GROWTH HORMONE-INDUCIBLE TRANSMEMBRANE PROTEIN"/>
    <property type="match status" value="1"/>
</dbReference>
<name>A0A8D2KWH7_VARKO</name>
<reference evidence="6" key="1">
    <citation type="submission" date="2025-08" db="UniProtKB">
        <authorList>
            <consortium name="Ensembl"/>
        </authorList>
    </citation>
    <scope>IDENTIFICATION</scope>
</reference>
<dbReference type="Pfam" id="PF01027">
    <property type="entry name" value="Bax1-I"/>
    <property type="match status" value="1"/>
</dbReference>
<dbReference type="CDD" id="cd10431">
    <property type="entry name" value="GHITM"/>
    <property type="match status" value="1"/>
</dbReference>
<evidence type="ECO:0000256" key="4">
    <source>
        <dbReference type="ARBA" id="ARBA00023136"/>
    </source>
</evidence>
<dbReference type="AlphaFoldDB" id="A0A8D2KWH7"/>
<keyword evidence="2 5" id="KW-0812">Transmembrane</keyword>
<feature type="transmembrane region" description="Helical" evidence="5">
    <location>
        <begin position="272"/>
        <end position="294"/>
    </location>
</feature>
<evidence type="ECO:0000313" key="6">
    <source>
        <dbReference type="Ensembl" id="ENSVKKP00000012288.1"/>
    </source>
</evidence>
<evidence type="ECO:0000313" key="7">
    <source>
        <dbReference type="Proteomes" id="UP000694545"/>
    </source>
</evidence>
<evidence type="ECO:0000256" key="2">
    <source>
        <dbReference type="ARBA" id="ARBA00022692"/>
    </source>
</evidence>
<dbReference type="OrthoDB" id="6285520at2759"/>
<feature type="transmembrane region" description="Helical" evidence="5">
    <location>
        <begin position="198"/>
        <end position="221"/>
    </location>
</feature>
<organism evidence="6 7">
    <name type="scientific">Varanus komodoensis</name>
    <name type="common">Komodo dragon</name>
    <dbReference type="NCBI Taxonomy" id="61221"/>
    <lineage>
        <taxon>Eukaryota</taxon>
        <taxon>Metazoa</taxon>
        <taxon>Chordata</taxon>
        <taxon>Craniata</taxon>
        <taxon>Vertebrata</taxon>
        <taxon>Euteleostomi</taxon>
        <taxon>Lepidosauria</taxon>
        <taxon>Squamata</taxon>
        <taxon>Bifurcata</taxon>
        <taxon>Unidentata</taxon>
        <taxon>Episquamata</taxon>
        <taxon>Toxicofera</taxon>
        <taxon>Anguimorpha</taxon>
        <taxon>Paleoanguimorpha</taxon>
        <taxon>Varanoidea</taxon>
        <taxon>Varanidae</taxon>
        <taxon>Varanus</taxon>
    </lineage>
</organism>
<dbReference type="Ensembl" id="ENSVKKT00000012579.1">
    <property type="protein sequence ID" value="ENSVKKP00000012288.1"/>
    <property type="gene ID" value="ENSVKKG00000008544.1"/>
</dbReference>
<dbReference type="Proteomes" id="UP000694545">
    <property type="component" value="Unplaced"/>
</dbReference>
<evidence type="ECO:0000256" key="5">
    <source>
        <dbReference type="RuleBase" id="RU004379"/>
    </source>
</evidence>
<accession>A0A8D2KWH7</accession>
<dbReference type="PANTHER" id="PTHR23291">
    <property type="entry name" value="BAX INHIBITOR-RELATED"/>
    <property type="match status" value="1"/>
</dbReference>
<comment type="subcellular location">
    <subcellularLocation>
        <location evidence="1">Membrane</location>
        <topology evidence="1">Multi-pass membrane protein</topology>
    </subcellularLocation>
</comment>
<evidence type="ECO:0000256" key="1">
    <source>
        <dbReference type="ARBA" id="ARBA00004141"/>
    </source>
</evidence>
<evidence type="ECO:0000256" key="3">
    <source>
        <dbReference type="ARBA" id="ARBA00022989"/>
    </source>
</evidence>
<proteinExistence type="inferred from homology"/>
<dbReference type="GO" id="GO:0005743">
    <property type="term" value="C:mitochondrial inner membrane"/>
    <property type="evidence" value="ECO:0007669"/>
    <property type="project" value="TreeGrafter"/>
</dbReference>
<dbReference type="KEGG" id="vko:123018351"/>
<dbReference type="RefSeq" id="XP_044276271.1">
    <property type="nucleotide sequence ID" value="XM_044420336.1"/>
</dbReference>
<sequence length="349" mass="37318">MLAARLVCLRALPCRSLRPALTQTSPALRNSALKTKQWLLQPYQGYATKTRMAVRRGRTGQEIKEAAFEPAMERAFKIDRLGRWFVAGGAVVGLGAVCYYGLGMSNEIGAIEKAAIWPQYVKDRIRSTYMYFAGSVGLTALSAVLVSRSPALMGMMMKGSWLAIGATFAAMIGAGMLVRSIDYEHSPVPKHLAWMLHAGVMGAVVAPLTLLGGPLLIRAAWYTAGIVGGLSTVAMCAPSEKFLNMGAPLGVGFGLVLASSVGSMFFPPTSAFGAGLYSVAVYGGLVLFSLFLLYDTQKVVKRAETQPLYGVGLQKYDPINSCMGIYMDTLNIFIRVATMLATGGGGRKK</sequence>